<evidence type="ECO:0000313" key="2">
    <source>
        <dbReference type="EMBL" id="MFC4723591.1"/>
    </source>
</evidence>
<evidence type="ECO:0000256" key="1">
    <source>
        <dbReference type="SAM" id="Phobius"/>
    </source>
</evidence>
<gene>
    <name evidence="2" type="ORF">ACFO5O_14775</name>
</gene>
<name>A0ABV9N6T9_9FLAO</name>
<reference evidence="3" key="1">
    <citation type="journal article" date="2019" name="Int. J. Syst. Evol. Microbiol.">
        <title>The Global Catalogue of Microorganisms (GCM) 10K type strain sequencing project: providing services to taxonomists for standard genome sequencing and annotation.</title>
        <authorList>
            <consortium name="The Broad Institute Genomics Platform"/>
            <consortium name="The Broad Institute Genome Sequencing Center for Infectious Disease"/>
            <person name="Wu L."/>
            <person name="Ma J."/>
        </authorList>
    </citation>
    <scope>NUCLEOTIDE SEQUENCE [LARGE SCALE GENOMIC DNA]</scope>
    <source>
        <strain evidence="3">CCUG 63682</strain>
    </source>
</reference>
<evidence type="ECO:0000313" key="3">
    <source>
        <dbReference type="Proteomes" id="UP001595953"/>
    </source>
</evidence>
<keyword evidence="1" id="KW-1133">Transmembrane helix</keyword>
<keyword evidence="3" id="KW-1185">Reference proteome</keyword>
<accession>A0ABV9N6T9</accession>
<keyword evidence="1" id="KW-0812">Transmembrane</keyword>
<comment type="caution">
    <text evidence="2">The sequence shown here is derived from an EMBL/GenBank/DDBJ whole genome shotgun (WGS) entry which is preliminary data.</text>
</comment>
<dbReference type="InterPro" id="IPR045749">
    <property type="entry name" value="DUF6090"/>
</dbReference>
<proteinExistence type="predicted"/>
<sequence>MIKENKVSKYLLYAIGEIVLVVIGILIALQVNNWNESRKLKETEREFFQGVRSDLLQDKAYMNHIIEKANIKITAYKMFSKDLPNLYETNRPKLDSLLNIYFALGGTFYPISGSFNSAMSSNEFNTFKNKPLKMMVIKLYNSTYARLMDNAKDVDNRWFYVIKKYSRVRRTGNLGNFIQDQLEEFEDDVFYHIYGLEYYIGNLKSAIEEIDAFLENEQNAWD</sequence>
<dbReference type="EMBL" id="JBHSGP010000023">
    <property type="protein sequence ID" value="MFC4723591.1"/>
    <property type="molecule type" value="Genomic_DNA"/>
</dbReference>
<feature type="transmembrane region" description="Helical" evidence="1">
    <location>
        <begin position="12"/>
        <end position="31"/>
    </location>
</feature>
<protein>
    <submittedName>
        <fullName evidence="2">DUF6090 family protein</fullName>
    </submittedName>
</protein>
<dbReference type="RefSeq" id="WP_387965176.1">
    <property type="nucleotide sequence ID" value="NZ_JBHSGP010000023.1"/>
</dbReference>
<dbReference type="Proteomes" id="UP001595953">
    <property type="component" value="Unassembled WGS sequence"/>
</dbReference>
<organism evidence="2 3">
    <name type="scientific">Geojedonia litorea</name>
    <dbReference type="NCBI Taxonomy" id="1268269"/>
    <lineage>
        <taxon>Bacteria</taxon>
        <taxon>Pseudomonadati</taxon>
        <taxon>Bacteroidota</taxon>
        <taxon>Flavobacteriia</taxon>
        <taxon>Flavobacteriales</taxon>
        <taxon>Flavobacteriaceae</taxon>
        <taxon>Geojedonia</taxon>
    </lineage>
</organism>
<keyword evidence="1" id="KW-0472">Membrane</keyword>
<dbReference type="Pfam" id="PF19578">
    <property type="entry name" value="DUF6090"/>
    <property type="match status" value="1"/>
</dbReference>